<dbReference type="Pfam" id="PF07238">
    <property type="entry name" value="PilZ"/>
    <property type="match status" value="1"/>
</dbReference>
<dbReference type="Proteomes" id="UP000184139">
    <property type="component" value="Unassembled WGS sequence"/>
</dbReference>
<keyword evidence="3" id="KW-1185">Reference proteome</keyword>
<dbReference type="EMBL" id="FQXS01000013">
    <property type="protein sequence ID" value="SHH87526.1"/>
    <property type="molecule type" value="Genomic_DNA"/>
</dbReference>
<dbReference type="AlphaFoldDB" id="A0A1M5WJ24"/>
<sequence>MTTGSKNQTLPLEQRLHERFTMHLPVRVALISGANVESFGELITANISSGGAFISTDQPLPIASRIAMEFLISFVDLKKLRFILSLDSLRRCAGKPAWVKATGVVIRHEGDGMAVIFDDDYQLSPMQISD</sequence>
<dbReference type="SUPFAM" id="SSF141371">
    <property type="entry name" value="PilZ domain-like"/>
    <property type="match status" value="1"/>
</dbReference>
<dbReference type="OrthoDB" id="5431800at2"/>
<reference evidence="2 3" key="1">
    <citation type="submission" date="2016-11" db="EMBL/GenBank/DDBJ databases">
        <authorList>
            <person name="Jaros S."/>
            <person name="Januszkiewicz K."/>
            <person name="Wedrychowicz H."/>
        </authorList>
    </citation>
    <scope>NUCLEOTIDE SEQUENCE [LARGE SCALE GENOMIC DNA]</scope>
    <source>
        <strain evidence="2 3">DSM 9705</strain>
    </source>
</reference>
<evidence type="ECO:0000313" key="2">
    <source>
        <dbReference type="EMBL" id="SHH87526.1"/>
    </source>
</evidence>
<gene>
    <name evidence="2" type="ORF">SAMN02745124_02328</name>
</gene>
<dbReference type="InterPro" id="IPR009875">
    <property type="entry name" value="PilZ_domain"/>
</dbReference>
<evidence type="ECO:0000313" key="3">
    <source>
        <dbReference type="Proteomes" id="UP000184139"/>
    </source>
</evidence>
<dbReference type="Gene3D" id="2.40.10.220">
    <property type="entry name" value="predicted glycosyltransferase like domains"/>
    <property type="match status" value="1"/>
</dbReference>
<dbReference type="GO" id="GO:0035438">
    <property type="term" value="F:cyclic-di-GMP binding"/>
    <property type="evidence" value="ECO:0007669"/>
    <property type="project" value="InterPro"/>
</dbReference>
<feature type="domain" description="PilZ" evidence="1">
    <location>
        <begin position="13"/>
        <end position="117"/>
    </location>
</feature>
<proteinExistence type="predicted"/>
<dbReference type="RefSeq" id="WP_073376196.1">
    <property type="nucleotide sequence ID" value="NZ_FQXS01000013.1"/>
</dbReference>
<protein>
    <submittedName>
        <fullName evidence="2">PilZ domain-containing protein</fullName>
    </submittedName>
</protein>
<organism evidence="2 3">
    <name type="scientific">Desulfofustis glycolicus DSM 9705</name>
    <dbReference type="NCBI Taxonomy" id="1121409"/>
    <lineage>
        <taxon>Bacteria</taxon>
        <taxon>Pseudomonadati</taxon>
        <taxon>Thermodesulfobacteriota</taxon>
        <taxon>Desulfobulbia</taxon>
        <taxon>Desulfobulbales</taxon>
        <taxon>Desulfocapsaceae</taxon>
        <taxon>Desulfofustis</taxon>
    </lineage>
</organism>
<accession>A0A1M5WJ24</accession>
<name>A0A1M5WJ24_9BACT</name>
<evidence type="ECO:0000259" key="1">
    <source>
        <dbReference type="Pfam" id="PF07238"/>
    </source>
</evidence>